<name>X0W1W8_9ZZZZ</name>
<gene>
    <name evidence="1" type="ORF">S01H1_55340</name>
</gene>
<sequence length="226" mass="25402">MVVANAEFITKVSVPRRREDIIRRQRLIDLLHDHIHLCVQVLSAPAGYGKTTLLVDFTNDLDIPVCWYSLDTSDRDPRLLLEGILTSIRFHFPNFGQLTQSLLLVAEDVVREASHLVGTLTGEMYTAIPEHFVLALEDYHFVEDSDPAKMLLNLFVDRAPDNCHIMVSSRTSVELPAISTLALQQRAASLNTSHLSFTPIEVKELLATHYSLHLSDEEADKLATDT</sequence>
<evidence type="ECO:0008006" key="2">
    <source>
        <dbReference type="Google" id="ProtNLM"/>
    </source>
</evidence>
<dbReference type="Gene3D" id="3.40.50.300">
    <property type="entry name" value="P-loop containing nucleotide triphosphate hydrolases"/>
    <property type="match status" value="1"/>
</dbReference>
<evidence type="ECO:0000313" key="1">
    <source>
        <dbReference type="EMBL" id="GAG24515.1"/>
    </source>
</evidence>
<comment type="caution">
    <text evidence="1">The sequence shown here is derived from an EMBL/GenBank/DDBJ whole genome shotgun (WGS) entry which is preliminary data.</text>
</comment>
<dbReference type="AlphaFoldDB" id="X0W1W8"/>
<proteinExistence type="predicted"/>
<reference evidence="1" key="1">
    <citation type="journal article" date="2014" name="Front. Microbiol.">
        <title>High frequency of phylogenetically diverse reductive dehalogenase-homologous genes in deep subseafloor sedimentary metagenomes.</title>
        <authorList>
            <person name="Kawai M."/>
            <person name="Futagami T."/>
            <person name="Toyoda A."/>
            <person name="Takaki Y."/>
            <person name="Nishi S."/>
            <person name="Hori S."/>
            <person name="Arai W."/>
            <person name="Tsubouchi T."/>
            <person name="Morono Y."/>
            <person name="Uchiyama I."/>
            <person name="Ito T."/>
            <person name="Fujiyama A."/>
            <person name="Inagaki F."/>
            <person name="Takami H."/>
        </authorList>
    </citation>
    <scope>NUCLEOTIDE SEQUENCE</scope>
    <source>
        <strain evidence="1">Expedition CK06-06</strain>
    </source>
</reference>
<accession>X0W1W8</accession>
<feature type="non-terminal residue" evidence="1">
    <location>
        <position position="226"/>
    </location>
</feature>
<dbReference type="InterPro" id="IPR027417">
    <property type="entry name" value="P-loop_NTPase"/>
</dbReference>
<protein>
    <recommendedName>
        <fullName evidence="2">Orc1-like AAA ATPase domain-containing protein</fullName>
    </recommendedName>
</protein>
<dbReference type="EMBL" id="BARS01035966">
    <property type="protein sequence ID" value="GAG24515.1"/>
    <property type="molecule type" value="Genomic_DNA"/>
</dbReference>
<organism evidence="1">
    <name type="scientific">marine sediment metagenome</name>
    <dbReference type="NCBI Taxonomy" id="412755"/>
    <lineage>
        <taxon>unclassified sequences</taxon>
        <taxon>metagenomes</taxon>
        <taxon>ecological metagenomes</taxon>
    </lineage>
</organism>
<dbReference type="SUPFAM" id="SSF52540">
    <property type="entry name" value="P-loop containing nucleoside triphosphate hydrolases"/>
    <property type="match status" value="1"/>
</dbReference>